<sequence>MEVSSMAFRSACYSSFGLQPRTLPTLFFPAKPYPTNLSSSGCCIRNLNRLQYPSLAAYIEGTSLPTTNWKEDQMEVLSSSDLQSFQEEATEDSQDTKQKDGQKMIRVCDKLIEVFLVDKPAAADWRKLLIYSKEWNNLRAHFYQRCQERADKEEDPAMKHTLLRLRRKLKEIDDDIQRHDELLEVVRGEPSEIGEIVAKRRKDFTEEFFKHVYTVAASYYDKHEEQDATVKIAEMCFAAVRAYDTASKSIETLHDAELKFQDILNSPSLDAACKKIDGLAEKNQLDSSLVLMTTKAWAAAKETNIVKDEAKDMLYHMYLTGMGDLQRQLPKEIRIVKYLLTIEDPEEKLSTLRDAFTPGEELEGMDVDTLYTTPERLYAVIQIVVDAYHLSREGTLIRQARDLMKPKTIQKLEELKKIVKDHFL</sequence>
<organism evidence="2">
    <name type="scientific">Opuntia streptacantha</name>
    <name type="common">Prickly pear cactus</name>
    <name type="synonym">Opuntia cardona</name>
    <dbReference type="NCBI Taxonomy" id="393608"/>
    <lineage>
        <taxon>Eukaryota</taxon>
        <taxon>Viridiplantae</taxon>
        <taxon>Streptophyta</taxon>
        <taxon>Embryophyta</taxon>
        <taxon>Tracheophyta</taxon>
        <taxon>Spermatophyta</taxon>
        <taxon>Magnoliopsida</taxon>
        <taxon>eudicotyledons</taxon>
        <taxon>Gunneridae</taxon>
        <taxon>Pentapetalae</taxon>
        <taxon>Caryophyllales</taxon>
        <taxon>Cactineae</taxon>
        <taxon>Cactaceae</taxon>
        <taxon>Opuntioideae</taxon>
        <taxon>Opuntia</taxon>
    </lineage>
</organism>
<protein>
    <submittedName>
        <fullName evidence="2">Uncharacterized protein</fullName>
    </submittedName>
</protein>
<reference evidence="2" key="2">
    <citation type="submission" date="2020-07" db="EMBL/GenBank/DDBJ databases">
        <authorList>
            <person name="Vera ALvarez R."/>
            <person name="Arias-Moreno D.M."/>
            <person name="Jimenez-Jacinto V."/>
            <person name="Jimenez-Bremont J.F."/>
            <person name="Swaminathan K."/>
            <person name="Moose S.P."/>
            <person name="Guerrero-Gonzalez M.L."/>
            <person name="Marino-Ramirez L."/>
            <person name="Landsman D."/>
            <person name="Rodriguez-Kessler M."/>
            <person name="Delgado-Sanchez P."/>
        </authorList>
    </citation>
    <scope>NUCLEOTIDE SEQUENCE</scope>
    <source>
        <tissue evidence="2">Cladode</tissue>
    </source>
</reference>
<evidence type="ECO:0000256" key="1">
    <source>
        <dbReference type="SAM" id="MobiDB-lite"/>
    </source>
</evidence>
<proteinExistence type="predicted"/>
<accession>A0A7C8ZWY2</accession>
<dbReference type="GO" id="GO:0009941">
    <property type="term" value="C:chloroplast envelope"/>
    <property type="evidence" value="ECO:0007669"/>
    <property type="project" value="TreeGrafter"/>
</dbReference>
<feature type="region of interest" description="Disordered" evidence="1">
    <location>
        <begin position="80"/>
        <end position="100"/>
    </location>
</feature>
<dbReference type="InterPro" id="IPR040320">
    <property type="entry name" value="At4g37920-like"/>
</dbReference>
<dbReference type="GO" id="GO:0009535">
    <property type="term" value="C:chloroplast thylakoid membrane"/>
    <property type="evidence" value="ECO:0007669"/>
    <property type="project" value="TreeGrafter"/>
</dbReference>
<evidence type="ECO:0000313" key="2">
    <source>
        <dbReference type="EMBL" id="MBA4651775.1"/>
    </source>
</evidence>
<dbReference type="AlphaFoldDB" id="A0A7C8ZWY2"/>
<dbReference type="PANTHER" id="PTHR31755:SF3">
    <property type="entry name" value="EXOCYST COMPLEX COMPONENT SEC6"/>
    <property type="match status" value="1"/>
</dbReference>
<dbReference type="PANTHER" id="PTHR31755">
    <property type="entry name" value="FOLATE RECEPTOR-LIKE"/>
    <property type="match status" value="1"/>
</dbReference>
<name>A0A7C8ZWY2_OPUST</name>
<reference evidence="2" key="1">
    <citation type="journal article" date="2013" name="J. Plant Res.">
        <title>Effect of fungi and light on seed germination of three Opuntia species from semiarid lands of central Mexico.</title>
        <authorList>
            <person name="Delgado-Sanchez P."/>
            <person name="Jimenez-Bremont J.F."/>
            <person name="Guerrero-Gonzalez Mde L."/>
            <person name="Flores J."/>
        </authorList>
    </citation>
    <scope>NUCLEOTIDE SEQUENCE</scope>
    <source>
        <tissue evidence="2">Cladode</tissue>
    </source>
</reference>
<dbReference type="EMBL" id="GISG01171554">
    <property type="protein sequence ID" value="MBA4651775.1"/>
    <property type="molecule type" value="Transcribed_RNA"/>
</dbReference>